<organism evidence="3 4">
    <name type="scientific">Lactobacillus johnsonii</name>
    <dbReference type="NCBI Taxonomy" id="33959"/>
    <lineage>
        <taxon>Bacteria</taxon>
        <taxon>Bacillati</taxon>
        <taxon>Bacillota</taxon>
        <taxon>Bacilli</taxon>
        <taxon>Lactobacillales</taxon>
        <taxon>Lactobacillaceae</taxon>
        <taxon>Lactobacillus</taxon>
    </lineage>
</organism>
<reference evidence="3 4" key="1">
    <citation type="submission" date="2019-11" db="EMBL/GenBank/DDBJ databases">
        <title>Gastrointestinal microbiota of Peromyscus leucopus.</title>
        <authorList>
            <person name="Milovic A."/>
            <person name="Bassam K."/>
            <person name="Barbour A.G."/>
        </authorList>
    </citation>
    <scope>NUCLEOTIDE SEQUENCE [LARGE SCALE GENOMIC DNA]</scope>
    <source>
        <strain evidence="3 4">LL8</strain>
        <plasmid evidence="3">unnamed</plasmid>
    </source>
</reference>
<geneLocation type="plasmid" evidence="3">
    <name>unnamed</name>
</geneLocation>
<evidence type="ECO:0000313" key="4">
    <source>
        <dbReference type="Proteomes" id="UP000488295"/>
    </source>
</evidence>
<name>A0A9X4XD90_LACJH</name>
<evidence type="ECO:0000256" key="1">
    <source>
        <dbReference type="ARBA" id="ARBA00007521"/>
    </source>
</evidence>
<dbReference type="AlphaFoldDB" id="A0A9X4XD90"/>
<comment type="caution">
    <text evidence="3">The sequence shown here is derived from an EMBL/GenBank/DDBJ whole genome shotgun (WGS) entry which is preliminary data.</text>
</comment>
<gene>
    <name evidence="3" type="ORF">GJU95_10055</name>
</gene>
<keyword evidence="3" id="KW-0614">Plasmid</keyword>
<evidence type="ECO:0008006" key="5">
    <source>
        <dbReference type="Google" id="ProtNLM"/>
    </source>
</evidence>
<dbReference type="SUPFAM" id="SSF50118">
    <property type="entry name" value="Cell growth inhibitor/plasmid maintenance toxic component"/>
    <property type="match status" value="1"/>
</dbReference>
<dbReference type="Gene3D" id="2.30.30.110">
    <property type="match status" value="1"/>
</dbReference>
<dbReference type="GO" id="GO:0003677">
    <property type="term" value="F:DNA binding"/>
    <property type="evidence" value="ECO:0007669"/>
    <property type="project" value="InterPro"/>
</dbReference>
<dbReference type="RefSeq" id="WP_155692118.1">
    <property type="nucleotide sequence ID" value="NZ_CM019125.1"/>
</dbReference>
<dbReference type="EMBL" id="WKKC01000041">
    <property type="protein sequence ID" value="MTE04098.1"/>
    <property type="molecule type" value="Genomic_DNA"/>
</dbReference>
<proteinExistence type="inferred from homology"/>
<dbReference type="InterPro" id="IPR011067">
    <property type="entry name" value="Plasmid_toxin/cell-grow_inhib"/>
</dbReference>
<protein>
    <recommendedName>
        <fullName evidence="5">Type II toxin-antitoxin system PemK/MazF family toxin</fullName>
    </recommendedName>
</protein>
<accession>A0A9X4XD90</accession>
<sequence length="112" mass="13232">MRPMDIYVAAVPFDDKDTSKLRPALVVKVSNSRVNVFKITTKYKKKSKKIKKFYYPIKEWTEAGLREQSYVDVHRTYNISQRVIFSKKPIGKLTSLDILELFKFIQDIQKKN</sequence>
<dbReference type="InterPro" id="IPR003477">
    <property type="entry name" value="PemK-like"/>
</dbReference>
<keyword evidence="2" id="KW-1277">Toxin-antitoxin system</keyword>
<evidence type="ECO:0000313" key="3">
    <source>
        <dbReference type="EMBL" id="MTE04098.1"/>
    </source>
</evidence>
<comment type="similarity">
    <text evidence="1">Belongs to the PemK/MazF family.</text>
</comment>
<evidence type="ECO:0000256" key="2">
    <source>
        <dbReference type="ARBA" id="ARBA00022649"/>
    </source>
</evidence>
<dbReference type="Pfam" id="PF02452">
    <property type="entry name" value="PemK_toxin"/>
    <property type="match status" value="1"/>
</dbReference>
<dbReference type="Proteomes" id="UP000488295">
    <property type="component" value="Unassembled WGS sequence"/>
</dbReference>